<dbReference type="InterPro" id="IPR043502">
    <property type="entry name" value="DNA/RNA_pol_sf"/>
</dbReference>
<dbReference type="PANTHER" id="PTHR24559:SF444">
    <property type="entry name" value="REVERSE TRANSCRIPTASE DOMAIN-CONTAINING PROTEIN"/>
    <property type="match status" value="1"/>
</dbReference>
<reference evidence="1" key="2">
    <citation type="submission" date="2019-01" db="UniProtKB">
        <authorList>
            <consortium name="EnsemblPlants"/>
        </authorList>
    </citation>
    <scope>IDENTIFICATION</scope>
    <source>
        <strain evidence="1">cv. Heinz 1706</strain>
    </source>
</reference>
<dbReference type="AlphaFoldDB" id="A0A3Q7JAZ9"/>
<reference evidence="1" key="1">
    <citation type="journal article" date="2012" name="Nature">
        <title>The tomato genome sequence provides insights into fleshy fruit evolution.</title>
        <authorList>
            <consortium name="Tomato Genome Consortium"/>
        </authorList>
    </citation>
    <scope>NUCLEOTIDE SEQUENCE [LARGE SCALE GENOMIC DNA]</scope>
    <source>
        <strain evidence="1">cv. Heinz 1706</strain>
    </source>
</reference>
<dbReference type="EnsemblPlants" id="Solyc12g062703.1.1">
    <property type="protein sequence ID" value="Solyc12g062703.1.1"/>
    <property type="gene ID" value="Solyc12g062703.1"/>
</dbReference>
<dbReference type="STRING" id="4081.A0A3Q7JAZ9"/>
<proteinExistence type="predicted"/>
<organism evidence="1">
    <name type="scientific">Solanum lycopersicum</name>
    <name type="common">Tomato</name>
    <name type="synonym">Lycopersicon esculentum</name>
    <dbReference type="NCBI Taxonomy" id="4081"/>
    <lineage>
        <taxon>Eukaryota</taxon>
        <taxon>Viridiplantae</taxon>
        <taxon>Streptophyta</taxon>
        <taxon>Embryophyta</taxon>
        <taxon>Tracheophyta</taxon>
        <taxon>Spermatophyta</taxon>
        <taxon>Magnoliopsida</taxon>
        <taxon>eudicotyledons</taxon>
        <taxon>Gunneridae</taxon>
        <taxon>Pentapetalae</taxon>
        <taxon>asterids</taxon>
        <taxon>lamiids</taxon>
        <taxon>Solanales</taxon>
        <taxon>Solanaceae</taxon>
        <taxon>Solanoideae</taxon>
        <taxon>Solaneae</taxon>
        <taxon>Solanum</taxon>
        <taxon>Solanum subgen. Lycopersicon</taxon>
    </lineage>
</organism>
<dbReference type="InterPro" id="IPR043128">
    <property type="entry name" value="Rev_trsase/Diguanyl_cyclase"/>
</dbReference>
<protein>
    <recommendedName>
        <fullName evidence="3">Reverse transcriptase domain-containing protein</fullName>
    </recommendedName>
</protein>
<sequence>MRLVNGWRVCMDYSKLNSWTEKDHFPMPFMDQMLDRLDEKGCTVFLMDIRDQEKTPFTCPYGTFTFRRMSLWLYNAPATFLRCMMSIFFDMVEDTIEVFMDDFSV</sequence>
<evidence type="ECO:0000313" key="2">
    <source>
        <dbReference type="Proteomes" id="UP000004994"/>
    </source>
</evidence>
<evidence type="ECO:0008006" key="3">
    <source>
        <dbReference type="Google" id="ProtNLM"/>
    </source>
</evidence>
<dbReference type="SUPFAM" id="SSF56672">
    <property type="entry name" value="DNA/RNA polymerases"/>
    <property type="match status" value="1"/>
</dbReference>
<dbReference type="Gramene" id="Solyc12g062703.1.1">
    <property type="protein sequence ID" value="Solyc12g062703.1.1"/>
    <property type="gene ID" value="Solyc12g062703.1"/>
</dbReference>
<dbReference type="CDD" id="cd01647">
    <property type="entry name" value="RT_LTR"/>
    <property type="match status" value="1"/>
</dbReference>
<name>A0A3Q7JAZ9_SOLLC</name>
<dbReference type="Proteomes" id="UP000004994">
    <property type="component" value="Chromosome 12"/>
</dbReference>
<dbReference type="OMA" id="FTFRRMS"/>
<accession>A0A3Q7JAZ9</accession>
<keyword evidence="2" id="KW-1185">Reference proteome</keyword>
<dbReference type="InterPro" id="IPR053134">
    <property type="entry name" value="RNA-dir_DNA_polymerase"/>
</dbReference>
<dbReference type="PANTHER" id="PTHR24559">
    <property type="entry name" value="TRANSPOSON TY3-I GAG-POL POLYPROTEIN"/>
    <property type="match status" value="1"/>
</dbReference>
<dbReference type="Gene3D" id="3.30.70.270">
    <property type="match status" value="1"/>
</dbReference>
<evidence type="ECO:0000313" key="1">
    <source>
        <dbReference type="EnsemblPlants" id="Solyc12g062703.1.1"/>
    </source>
</evidence>
<dbReference type="InParanoid" id="A0A3Q7JAZ9"/>